<evidence type="ECO:0000313" key="3">
    <source>
        <dbReference type="Proteomes" id="UP000076863"/>
    </source>
</evidence>
<comment type="caution">
    <text evidence="2">The sequence shown here is derived from an EMBL/GenBank/DDBJ whole genome shotgun (WGS) entry which is preliminary data.</text>
</comment>
<accession>A0A166VVI4</accession>
<organism evidence="2 3">
    <name type="scientific">Beauveria brongniartii RCEF 3172</name>
    <dbReference type="NCBI Taxonomy" id="1081107"/>
    <lineage>
        <taxon>Eukaryota</taxon>
        <taxon>Fungi</taxon>
        <taxon>Dikarya</taxon>
        <taxon>Ascomycota</taxon>
        <taxon>Pezizomycotina</taxon>
        <taxon>Sordariomycetes</taxon>
        <taxon>Hypocreomycetidae</taxon>
        <taxon>Hypocreales</taxon>
        <taxon>Cordycipitaceae</taxon>
        <taxon>Beauveria</taxon>
        <taxon>Beauveria brongniartii</taxon>
    </lineage>
</organism>
<dbReference type="Proteomes" id="UP000076863">
    <property type="component" value="Unassembled WGS sequence"/>
</dbReference>
<feature type="region of interest" description="Disordered" evidence="1">
    <location>
        <begin position="31"/>
        <end position="66"/>
    </location>
</feature>
<feature type="compositionally biased region" description="Basic and acidic residues" evidence="1">
    <location>
        <begin position="151"/>
        <end position="161"/>
    </location>
</feature>
<reference evidence="2 3" key="1">
    <citation type="journal article" date="2016" name="Genome Biol. Evol.">
        <title>Divergent and convergent evolution of fungal pathogenicity.</title>
        <authorList>
            <person name="Shang Y."/>
            <person name="Xiao G."/>
            <person name="Zheng P."/>
            <person name="Cen K."/>
            <person name="Zhan S."/>
            <person name="Wang C."/>
        </authorList>
    </citation>
    <scope>NUCLEOTIDE SEQUENCE [LARGE SCALE GENOMIC DNA]</scope>
    <source>
        <strain evidence="2 3">RCEF 3172</strain>
    </source>
</reference>
<dbReference type="AlphaFoldDB" id="A0A166VVI4"/>
<protein>
    <submittedName>
        <fullName evidence="2">Uncharacterized protein</fullName>
    </submittedName>
</protein>
<feature type="compositionally biased region" description="Acidic residues" evidence="1">
    <location>
        <begin position="96"/>
        <end position="111"/>
    </location>
</feature>
<feature type="region of interest" description="Disordered" evidence="1">
    <location>
        <begin position="79"/>
        <end position="161"/>
    </location>
</feature>
<evidence type="ECO:0000313" key="2">
    <source>
        <dbReference type="EMBL" id="OAA34072.1"/>
    </source>
</evidence>
<evidence type="ECO:0000256" key="1">
    <source>
        <dbReference type="SAM" id="MobiDB-lite"/>
    </source>
</evidence>
<sequence length="161" mass="18405">MPELLAVPLARTVYGDEDMQNLRRHYEHVTENCQTAPRHDPRRSVTPTTNSRSRRKATLENPEQTIIDDRTWKNMTQSLDNLRTQNNKTTTTGNIEEIDIEMADTAEEDDITTPPQEDSLPALGGDDDIRDIEQEQLQSNACAIEEEEDIETRRAEEVPNS</sequence>
<name>A0A166VVI4_9HYPO</name>
<keyword evidence="3" id="KW-1185">Reference proteome</keyword>
<proteinExistence type="predicted"/>
<dbReference type="EMBL" id="AZHA01000065">
    <property type="protein sequence ID" value="OAA34072.1"/>
    <property type="molecule type" value="Genomic_DNA"/>
</dbReference>
<gene>
    <name evidence="2" type="ORF">BBO_09336</name>
</gene>
<feature type="compositionally biased region" description="Polar residues" evidence="1">
    <location>
        <begin position="79"/>
        <end position="94"/>
    </location>
</feature>